<proteinExistence type="predicted"/>
<dbReference type="AlphaFoldDB" id="A0AAQ4FCY9"/>
<accession>A0AAQ4FCY9</accession>
<feature type="domain" description="Borealin C-terminal" evidence="1">
    <location>
        <begin position="40"/>
        <end position="91"/>
    </location>
</feature>
<evidence type="ECO:0000313" key="3">
    <source>
        <dbReference type="Proteomes" id="UP001321473"/>
    </source>
</evidence>
<dbReference type="Pfam" id="PF10512">
    <property type="entry name" value="Borealin"/>
    <property type="match status" value="1"/>
</dbReference>
<gene>
    <name evidence="2" type="ORF">V5799_008501</name>
</gene>
<sequence>MSQHGSMAGGENKRALEKAAVAVASTVKAVASRGKAVALAGRNDKLARVPKTAIRMKRQAVRNARPGETLVSLAGSPVKSQPVETPVHVHIDNAE</sequence>
<dbReference type="InterPro" id="IPR046466">
    <property type="entry name" value="Borealin_C"/>
</dbReference>
<dbReference type="EMBL" id="JARKHS020003899">
    <property type="protein sequence ID" value="KAK8785134.1"/>
    <property type="molecule type" value="Genomic_DNA"/>
</dbReference>
<dbReference type="Proteomes" id="UP001321473">
    <property type="component" value="Unassembled WGS sequence"/>
</dbReference>
<evidence type="ECO:0000313" key="2">
    <source>
        <dbReference type="EMBL" id="KAK8785134.1"/>
    </source>
</evidence>
<comment type="caution">
    <text evidence="2">The sequence shown here is derived from an EMBL/GenBank/DDBJ whole genome shotgun (WGS) entry which is preliminary data.</text>
</comment>
<protein>
    <recommendedName>
        <fullName evidence="1">Borealin C-terminal domain-containing protein</fullName>
    </recommendedName>
</protein>
<name>A0AAQ4FCY9_AMBAM</name>
<evidence type="ECO:0000259" key="1">
    <source>
        <dbReference type="Pfam" id="PF10512"/>
    </source>
</evidence>
<keyword evidence="3" id="KW-1185">Reference proteome</keyword>
<reference evidence="2 3" key="1">
    <citation type="journal article" date="2023" name="Arcadia Sci">
        <title>De novo assembly of a long-read Amblyomma americanum tick genome.</title>
        <authorList>
            <person name="Chou S."/>
            <person name="Poskanzer K.E."/>
            <person name="Rollins M."/>
            <person name="Thuy-Boun P.S."/>
        </authorList>
    </citation>
    <scope>NUCLEOTIDE SEQUENCE [LARGE SCALE GENOMIC DNA]</scope>
    <source>
        <strain evidence="2">F_SG_1</strain>
        <tissue evidence="2">Salivary glands</tissue>
    </source>
</reference>
<feature type="non-terminal residue" evidence="2">
    <location>
        <position position="95"/>
    </location>
</feature>
<organism evidence="2 3">
    <name type="scientific">Amblyomma americanum</name>
    <name type="common">Lone star tick</name>
    <dbReference type="NCBI Taxonomy" id="6943"/>
    <lineage>
        <taxon>Eukaryota</taxon>
        <taxon>Metazoa</taxon>
        <taxon>Ecdysozoa</taxon>
        <taxon>Arthropoda</taxon>
        <taxon>Chelicerata</taxon>
        <taxon>Arachnida</taxon>
        <taxon>Acari</taxon>
        <taxon>Parasitiformes</taxon>
        <taxon>Ixodida</taxon>
        <taxon>Ixodoidea</taxon>
        <taxon>Ixodidae</taxon>
        <taxon>Amblyomminae</taxon>
        <taxon>Amblyomma</taxon>
    </lineage>
</organism>